<evidence type="ECO:0000313" key="4">
    <source>
        <dbReference type="Proteomes" id="UP001500466"/>
    </source>
</evidence>
<feature type="compositionally biased region" description="Low complexity" evidence="1">
    <location>
        <begin position="37"/>
        <end position="70"/>
    </location>
</feature>
<evidence type="ECO:0000256" key="2">
    <source>
        <dbReference type="SAM" id="SignalP"/>
    </source>
</evidence>
<feature type="region of interest" description="Disordered" evidence="1">
    <location>
        <begin position="29"/>
        <end position="71"/>
    </location>
</feature>
<reference evidence="4" key="1">
    <citation type="journal article" date="2019" name="Int. J. Syst. Evol. Microbiol.">
        <title>The Global Catalogue of Microorganisms (GCM) 10K type strain sequencing project: providing services to taxonomists for standard genome sequencing and annotation.</title>
        <authorList>
            <consortium name="The Broad Institute Genomics Platform"/>
            <consortium name="The Broad Institute Genome Sequencing Center for Infectious Disease"/>
            <person name="Wu L."/>
            <person name="Ma J."/>
        </authorList>
    </citation>
    <scope>NUCLEOTIDE SEQUENCE [LARGE SCALE GENOMIC DNA]</scope>
    <source>
        <strain evidence="4">JCM 17986</strain>
    </source>
</reference>
<evidence type="ECO:0000256" key="1">
    <source>
        <dbReference type="SAM" id="MobiDB-lite"/>
    </source>
</evidence>
<dbReference type="RefSeq" id="WP_345677722.1">
    <property type="nucleotide sequence ID" value="NZ_BAABHS010000017.1"/>
</dbReference>
<evidence type="ECO:0008006" key="5">
    <source>
        <dbReference type="Google" id="ProtNLM"/>
    </source>
</evidence>
<dbReference type="Proteomes" id="UP001500466">
    <property type="component" value="Unassembled WGS sequence"/>
</dbReference>
<comment type="caution">
    <text evidence="3">The sequence shown here is derived from an EMBL/GenBank/DDBJ whole genome shotgun (WGS) entry which is preliminary data.</text>
</comment>
<sequence>MRSARTRLAHAALASFLLLGVSACKFGSDDKDEKAGDAAVSASSAPSAAASGPSAPASGPASPGSPGAGSKALTSADLKAALLTAQEMGTGWTAKPSTSDVYGSITMTAVPANAQCQPLLDLMAGAKPASAAYAGEILTTTADKHTSISLDLVRFQSQDEVSKQLAAVAKLRDAHDCLEMTATNTKGQKTEYQVMWGDHQPQMGDASVWVSLLWGDPKNMADPNYPEPSASLQFVRVGPNLVKYDGRPESTSYSAEFVPDAQVKAQVDKLTAATRG</sequence>
<feature type="signal peptide" evidence="2">
    <location>
        <begin position="1"/>
        <end position="27"/>
    </location>
</feature>
<organism evidence="3 4">
    <name type="scientific">Yinghuangia aomiensis</name>
    <dbReference type="NCBI Taxonomy" id="676205"/>
    <lineage>
        <taxon>Bacteria</taxon>
        <taxon>Bacillati</taxon>
        <taxon>Actinomycetota</taxon>
        <taxon>Actinomycetes</taxon>
        <taxon>Kitasatosporales</taxon>
        <taxon>Streptomycetaceae</taxon>
        <taxon>Yinghuangia</taxon>
    </lineage>
</organism>
<proteinExistence type="predicted"/>
<gene>
    <name evidence="3" type="ORF">GCM10023205_48240</name>
</gene>
<keyword evidence="2" id="KW-0732">Signal</keyword>
<evidence type="ECO:0000313" key="3">
    <source>
        <dbReference type="EMBL" id="GAA4975663.1"/>
    </source>
</evidence>
<keyword evidence="4" id="KW-1185">Reference proteome</keyword>
<dbReference type="PROSITE" id="PS51257">
    <property type="entry name" value="PROKAR_LIPOPROTEIN"/>
    <property type="match status" value="1"/>
</dbReference>
<name>A0ABP9HPH5_9ACTN</name>
<protein>
    <recommendedName>
        <fullName evidence="5">Lipoprotein</fullName>
    </recommendedName>
</protein>
<accession>A0ABP9HPH5</accession>
<feature type="chain" id="PRO_5045943378" description="Lipoprotein" evidence="2">
    <location>
        <begin position="28"/>
        <end position="276"/>
    </location>
</feature>
<dbReference type="EMBL" id="BAABHS010000017">
    <property type="protein sequence ID" value="GAA4975663.1"/>
    <property type="molecule type" value="Genomic_DNA"/>
</dbReference>